<feature type="chain" id="PRO_5041730662" evidence="1">
    <location>
        <begin position="24"/>
        <end position="533"/>
    </location>
</feature>
<dbReference type="KEGG" id="paun:MJA45_21560"/>
<dbReference type="Pfam" id="PF00704">
    <property type="entry name" value="Glyco_hydro_18"/>
    <property type="match status" value="1"/>
</dbReference>
<dbReference type="InterPro" id="IPR017853">
    <property type="entry name" value="GH"/>
</dbReference>
<keyword evidence="1" id="KW-0732">Signal</keyword>
<keyword evidence="5" id="KW-1185">Reference proteome</keyword>
<evidence type="ECO:0000259" key="2">
    <source>
        <dbReference type="PROSITE" id="PS51272"/>
    </source>
</evidence>
<dbReference type="Gene3D" id="3.20.20.80">
    <property type="entry name" value="Glycosidases"/>
    <property type="match status" value="1"/>
</dbReference>
<dbReference type="PROSITE" id="PS51910">
    <property type="entry name" value="GH18_2"/>
    <property type="match status" value="1"/>
</dbReference>
<evidence type="ECO:0000313" key="4">
    <source>
        <dbReference type="EMBL" id="WNQ10186.1"/>
    </source>
</evidence>
<dbReference type="RefSeq" id="WP_315603960.1">
    <property type="nucleotide sequence ID" value="NZ_CP130318.1"/>
</dbReference>
<dbReference type="SMART" id="SM00636">
    <property type="entry name" value="Glyco_18"/>
    <property type="match status" value="1"/>
</dbReference>
<name>A0AA96LDN5_9BACL</name>
<dbReference type="GO" id="GO:0005975">
    <property type="term" value="P:carbohydrate metabolic process"/>
    <property type="evidence" value="ECO:0007669"/>
    <property type="project" value="InterPro"/>
</dbReference>
<dbReference type="GO" id="GO:0008061">
    <property type="term" value="F:chitin binding"/>
    <property type="evidence" value="ECO:0007669"/>
    <property type="project" value="InterPro"/>
</dbReference>
<reference evidence="4 5" key="1">
    <citation type="submission" date="2022-02" db="EMBL/GenBank/DDBJ databases">
        <title>Paenibacillus sp. MBLB1776 Whole Genome Shotgun Sequencing.</title>
        <authorList>
            <person name="Hwang C.Y."/>
            <person name="Cho E.-S."/>
            <person name="Seo M.-J."/>
        </authorList>
    </citation>
    <scope>NUCLEOTIDE SEQUENCE [LARGE SCALE GENOMIC DNA]</scope>
    <source>
        <strain evidence="4 5">MBLB1776</strain>
    </source>
</reference>
<gene>
    <name evidence="4" type="ORF">MJA45_21560</name>
</gene>
<feature type="domain" description="SLH" evidence="2">
    <location>
        <begin position="27"/>
        <end position="90"/>
    </location>
</feature>
<dbReference type="AlphaFoldDB" id="A0AA96LDN5"/>
<dbReference type="GO" id="GO:0016787">
    <property type="term" value="F:hydrolase activity"/>
    <property type="evidence" value="ECO:0007669"/>
    <property type="project" value="UniProtKB-KW"/>
</dbReference>
<dbReference type="InterPro" id="IPR011583">
    <property type="entry name" value="Chitinase_II/V-like_cat"/>
</dbReference>
<protein>
    <submittedName>
        <fullName evidence="4">Glycosyl hydrolase family 18 protein</fullName>
    </submittedName>
</protein>
<evidence type="ECO:0000259" key="3">
    <source>
        <dbReference type="PROSITE" id="PS51910"/>
    </source>
</evidence>
<evidence type="ECO:0000256" key="1">
    <source>
        <dbReference type="SAM" id="SignalP"/>
    </source>
</evidence>
<evidence type="ECO:0000313" key="5">
    <source>
        <dbReference type="Proteomes" id="UP001305702"/>
    </source>
</evidence>
<accession>A0AA96LDN5</accession>
<sequence>MLKKIAVSAGLLLAMSGSRDALAYEVQLEPFQDVGEKAWYADYVYTLNALGVIDGAGEGIFLPEETLTREAFIKMLVTTAGIEGEEGEAVLPADAAGRWSTPYLAVALKRDWIDFLVDGKGDLKPGQPITREEVASVMGRYLLDQSGTEVSSAWLQGGWNAEKTKHPFPDDSAIAPSLAPTVYYTVNQGVMEGDDGFRPRALLKRSEAAAVVNRMMDKRAGQHPLQMTGFYAIQSFQAANRMTALDQVVFGWSSLKYEGAGKGGLETRTGDYKLPDGAELAVQAADKAGLAKDLMVYAADRTKLSAFLKDAAAKESFLKELKAQLDDPRFGYTGVCIDFEDMRNGEEAPGFVRFLQELKAGLPGKSLSVAVPPGYYYKGYDLQGIGASADTVILMAYDFDHEASGLPSAPLPLVNETVQEALKAVPAGKLVLGISKQANQWLTEQGVTRLLEPAIDAVERRKADPATVSSFALPFFLNRLHDETGGRISDIYYEDTASIAKKIWLAKYYGLKGVSLWYMGSLTESDWELVSRK</sequence>
<dbReference type="Pfam" id="PF00395">
    <property type="entry name" value="SLH"/>
    <property type="match status" value="2"/>
</dbReference>
<dbReference type="PANTHER" id="PTHR46066">
    <property type="entry name" value="CHITINASE DOMAIN-CONTAINING PROTEIN 1 FAMILY MEMBER"/>
    <property type="match status" value="1"/>
</dbReference>
<feature type="domain" description="SLH" evidence="2">
    <location>
        <begin position="165"/>
        <end position="226"/>
    </location>
</feature>
<keyword evidence="4" id="KW-0378">Hydrolase</keyword>
<feature type="signal peptide" evidence="1">
    <location>
        <begin position="1"/>
        <end position="23"/>
    </location>
</feature>
<organism evidence="4 5">
    <name type="scientific">Paenibacillus aurantius</name>
    <dbReference type="NCBI Taxonomy" id="2918900"/>
    <lineage>
        <taxon>Bacteria</taxon>
        <taxon>Bacillati</taxon>
        <taxon>Bacillota</taxon>
        <taxon>Bacilli</taxon>
        <taxon>Bacillales</taxon>
        <taxon>Paenibacillaceae</taxon>
        <taxon>Paenibacillus</taxon>
    </lineage>
</organism>
<dbReference type="Proteomes" id="UP001305702">
    <property type="component" value="Chromosome"/>
</dbReference>
<dbReference type="InterPro" id="IPR001119">
    <property type="entry name" value="SLH_dom"/>
</dbReference>
<dbReference type="SUPFAM" id="SSF51445">
    <property type="entry name" value="(Trans)glycosidases"/>
    <property type="match status" value="1"/>
</dbReference>
<proteinExistence type="predicted"/>
<dbReference type="InterPro" id="IPR001223">
    <property type="entry name" value="Glyco_hydro18_cat"/>
</dbReference>
<dbReference type="EMBL" id="CP130318">
    <property type="protein sequence ID" value="WNQ10186.1"/>
    <property type="molecule type" value="Genomic_DNA"/>
</dbReference>
<dbReference type="PROSITE" id="PS51272">
    <property type="entry name" value="SLH"/>
    <property type="match status" value="2"/>
</dbReference>
<dbReference type="PANTHER" id="PTHR46066:SF2">
    <property type="entry name" value="CHITINASE DOMAIN-CONTAINING PROTEIN 1"/>
    <property type="match status" value="1"/>
</dbReference>
<feature type="domain" description="GH18" evidence="3">
    <location>
        <begin position="225"/>
        <end position="533"/>
    </location>
</feature>